<dbReference type="EMBL" id="KF901031">
    <property type="protein sequence ID" value="AIF15550.1"/>
    <property type="molecule type" value="Genomic_DNA"/>
</dbReference>
<accession>A0A075HJX9</accession>
<dbReference type="Gene3D" id="3.40.50.300">
    <property type="entry name" value="P-loop containing nucleotide triphosphate hydrolases"/>
    <property type="match status" value="2"/>
</dbReference>
<dbReference type="InterPro" id="IPR038729">
    <property type="entry name" value="Rad50/SbcC_AAA"/>
</dbReference>
<evidence type="ECO:0000256" key="2">
    <source>
        <dbReference type="SAM" id="Coils"/>
    </source>
</evidence>
<feature type="domain" description="AAA+ ATPase" evidence="3">
    <location>
        <begin position="21"/>
        <end position="680"/>
    </location>
</feature>
<keyword evidence="1 2" id="KW-0175">Coiled coil</keyword>
<dbReference type="Pfam" id="PF13476">
    <property type="entry name" value="AAA_23"/>
    <property type="match status" value="1"/>
</dbReference>
<feature type="coiled-coil region" evidence="2">
    <location>
        <begin position="351"/>
        <end position="392"/>
    </location>
</feature>
<dbReference type="SUPFAM" id="SSF52540">
    <property type="entry name" value="P-loop containing nucleoside triphosphate hydrolases"/>
    <property type="match status" value="1"/>
</dbReference>
<organism evidence="4">
    <name type="scientific">uncultured marine thaumarchaeote KM3_70_E10</name>
    <dbReference type="NCBI Taxonomy" id="1456254"/>
    <lineage>
        <taxon>Archaea</taxon>
        <taxon>Nitrososphaerota</taxon>
        <taxon>environmental samples</taxon>
    </lineage>
</organism>
<dbReference type="AlphaFoldDB" id="A0A075HJX9"/>
<dbReference type="InterPro" id="IPR027417">
    <property type="entry name" value="P-loop_NTPase"/>
</dbReference>
<evidence type="ECO:0000256" key="1">
    <source>
        <dbReference type="ARBA" id="ARBA00023054"/>
    </source>
</evidence>
<proteinExistence type="predicted"/>
<sequence length="689" mass="78184">MITSVELGNFLSHKKSEINFDNGVTVFIGENGSGKSSVIDGITYSLFGETTRGNKENLLRDGENQAYTKTSFTINGQNFTAIKKIQKKGSGEHKLLGHSGEPVAIRSEEVKDEIQRLIELDYHTLQIASIVPQGQLTDITDPSKTTKLRDLIDKVMGAEHFSTTAKKIDEGIAAFRLHLSEQYKYTDADISRLGEEIRDAKQAKINSSNDLGKFEMKQKDAEFARDETLKEIDKLKESESKKKVLTEKQNSIWQAARNEIVRLGREKDENSALVEKCEPCFEIIKEKPNIDELLTKEKSQKEELGTEISKITETLGEYKNKKDIVKRIEFTDGECPICHSKDIELDPNYQTDHINAELKTLENKKLKLDAQIAKLETSISKLEDNKDDIIVAENTLENFSINSEVQLTERKNDIQSYKNQQDRLEEFTDSHNMAGLVECIPNIKESLSEIETLQEEISGYRPEMYAKLVDVEKEQSNTLEEINQKIGESRSSLKISEEHIVKHEPILKEMKLAETYIAKLSTIKDEIFSTNSVTFSGLRNFTIQSISDNASQYLEKLRTSVRHVKLNSDGKSINIQCETITGSRPIKNLSGGEQVCVALAIRLGMADLMVKSPLKVMILDEPTASLDRAHCEKFVDIIQDLTQHMNQNQNFQLIIITHDEEIWDAAQISTLYKFENDKKETVITRISHQ</sequence>
<dbReference type="GO" id="GO:0016887">
    <property type="term" value="F:ATP hydrolysis activity"/>
    <property type="evidence" value="ECO:0007669"/>
    <property type="project" value="InterPro"/>
</dbReference>
<dbReference type="GO" id="GO:0006302">
    <property type="term" value="P:double-strand break repair"/>
    <property type="evidence" value="ECO:0007669"/>
    <property type="project" value="InterPro"/>
</dbReference>
<dbReference type="SMART" id="SM00382">
    <property type="entry name" value="AAA"/>
    <property type="match status" value="1"/>
</dbReference>
<dbReference type="SUPFAM" id="SSF75712">
    <property type="entry name" value="Rad50 coiled-coil Zn hook"/>
    <property type="match status" value="1"/>
</dbReference>
<dbReference type="PANTHER" id="PTHR32114:SF2">
    <property type="entry name" value="ABC TRANSPORTER ABCH.3"/>
    <property type="match status" value="1"/>
</dbReference>
<evidence type="ECO:0000259" key="3">
    <source>
        <dbReference type="SMART" id="SM00382"/>
    </source>
</evidence>
<name>A0A075HJX9_9ARCH</name>
<reference evidence="4" key="1">
    <citation type="journal article" date="2014" name="Genome Biol. Evol.">
        <title>Pangenome evidence for extensive interdomain horizontal transfer affecting lineage core and shell genes in uncultured planktonic thaumarchaeota and euryarchaeota.</title>
        <authorList>
            <person name="Deschamps P."/>
            <person name="Zivanovic Y."/>
            <person name="Moreira D."/>
            <person name="Rodriguez-Valera F."/>
            <person name="Lopez-Garcia P."/>
        </authorList>
    </citation>
    <scope>NUCLEOTIDE SEQUENCE</scope>
</reference>
<dbReference type="InterPro" id="IPR003593">
    <property type="entry name" value="AAA+_ATPase"/>
</dbReference>
<dbReference type="PANTHER" id="PTHR32114">
    <property type="entry name" value="ABC TRANSPORTER ABCH.3"/>
    <property type="match status" value="1"/>
</dbReference>
<protein>
    <submittedName>
        <fullName evidence="4">SMC domain-containing protein (SbcC)</fullName>
    </submittedName>
</protein>
<gene>
    <name evidence="4" type="primary">sbcC</name>
</gene>
<evidence type="ECO:0000313" key="4">
    <source>
        <dbReference type="EMBL" id="AIF15550.1"/>
    </source>
</evidence>